<dbReference type="EMBL" id="MU277191">
    <property type="protein sequence ID" value="KAI0066840.1"/>
    <property type="molecule type" value="Genomic_DNA"/>
</dbReference>
<accession>A0ACB8TEI7</accession>
<reference evidence="1" key="1">
    <citation type="submission" date="2021-03" db="EMBL/GenBank/DDBJ databases">
        <authorList>
            <consortium name="DOE Joint Genome Institute"/>
            <person name="Ahrendt S."/>
            <person name="Looney B.P."/>
            <person name="Miyauchi S."/>
            <person name="Morin E."/>
            <person name="Drula E."/>
            <person name="Courty P.E."/>
            <person name="Chicoki N."/>
            <person name="Fauchery L."/>
            <person name="Kohler A."/>
            <person name="Kuo A."/>
            <person name="Labutti K."/>
            <person name="Pangilinan J."/>
            <person name="Lipzen A."/>
            <person name="Riley R."/>
            <person name="Andreopoulos W."/>
            <person name="He G."/>
            <person name="Johnson J."/>
            <person name="Barry K.W."/>
            <person name="Grigoriev I.V."/>
            <person name="Nagy L."/>
            <person name="Hibbett D."/>
            <person name="Henrissat B."/>
            <person name="Matheny P.B."/>
            <person name="Labbe J."/>
            <person name="Martin F."/>
        </authorList>
    </citation>
    <scope>NUCLEOTIDE SEQUENCE</scope>
    <source>
        <strain evidence="1">HHB10654</strain>
    </source>
</reference>
<gene>
    <name evidence="1" type="ORF">BV25DRAFT_1795961</name>
</gene>
<evidence type="ECO:0000313" key="2">
    <source>
        <dbReference type="Proteomes" id="UP000814140"/>
    </source>
</evidence>
<comment type="caution">
    <text evidence="1">The sequence shown here is derived from an EMBL/GenBank/DDBJ whole genome shotgun (WGS) entry which is preliminary data.</text>
</comment>
<keyword evidence="2" id="KW-1185">Reference proteome</keyword>
<name>A0ACB8TEI7_9AGAM</name>
<reference evidence="1" key="2">
    <citation type="journal article" date="2022" name="New Phytol.">
        <title>Evolutionary transition to the ectomycorrhizal habit in the genomes of a hyperdiverse lineage of mushroom-forming fungi.</title>
        <authorList>
            <person name="Looney B."/>
            <person name="Miyauchi S."/>
            <person name="Morin E."/>
            <person name="Drula E."/>
            <person name="Courty P.E."/>
            <person name="Kohler A."/>
            <person name="Kuo A."/>
            <person name="LaButti K."/>
            <person name="Pangilinan J."/>
            <person name="Lipzen A."/>
            <person name="Riley R."/>
            <person name="Andreopoulos W."/>
            <person name="He G."/>
            <person name="Johnson J."/>
            <person name="Nolan M."/>
            <person name="Tritt A."/>
            <person name="Barry K.W."/>
            <person name="Grigoriev I.V."/>
            <person name="Nagy L.G."/>
            <person name="Hibbett D."/>
            <person name="Henrissat B."/>
            <person name="Matheny P.B."/>
            <person name="Labbe J."/>
            <person name="Martin F.M."/>
        </authorList>
    </citation>
    <scope>NUCLEOTIDE SEQUENCE</scope>
    <source>
        <strain evidence="1">HHB10654</strain>
    </source>
</reference>
<proteinExistence type="predicted"/>
<evidence type="ECO:0000313" key="1">
    <source>
        <dbReference type="EMBL" id="KAI0066840.1"/>
    </source>
</evidence>
<organism evidence="1 2">
    <name type="scientific">Artomyces pyxidatus</name>
    <dbReference type="NCBI Taxonomy" id="48021"/>
    <lineage>
        <taxon>Eukaryota</taxon>
        <taxon>Fungi</taxon>
        <taxon>Dikarya</taxon>
        <taxon>Basidiomycota</taxon>
        <taxon>Agaricomycotina</taxon>
        <taxon>Agaricomycetes</taxon>
        <taxon>Russulales</taxon>
        <taxon>Auriscalpiaceae</taxon>
        <taxon>Artomyces</taxon>
    </lineage>
</organism>
<protein>
    <submittedName>
        <fullName evidence="1">Uncharacterized protein</fullName>
    </submittedName>
</protein>
<sequence>MLSIRSTGFVSASSSRLLTSSRTTLAFARGSKALRGQGALHGLSRAYSSGRVPKQGSSFRVSTVFYALVGVGLAATVYGVYDFYGLLTMWPEEVRADLLPGIKAKHQGDLALSERYLKRAYDNALSLPIDTFSPSPYLKISALAITLSEVMEANDRPKYAYEVYTSSITHFQSNWSALDERERLRAVAIAHKLGEMADTYQLGEEEEERWLTWAVEEALRIAKAAHAAKGKGKEESNDETVVLAELDLPKWVSVADIGAPIEALGAFYARTGKLEYAVPLYLQAISLLVPPMNSGKSASPEELCRGAQLMSNLSDLFMRGARTTATLHQAEAWARQALSLIEKTRSKSGNGIDICEQAFAVTLFNLGSIREARDDPVAAGDLFRRSLEQSNKIGMREGIAEARQAIRRVDRMKRAAQTAWSSAESDTK</sequence>
<dbReference type="Proteomes" id="UP000814140">
    <property type="component" value="Unassembled WGS sequence"/>
</dbReference>